<dbReference type="Gene3D" id="3.40.140.10">
    <property type="entry name" value="Cytidine Deaminase, domain 2"/>
    <property type="match status" value="1"/>
</dbReference>
<sequence>MKLTPTSKVYLDHSAYQIMMEYALAHPNREVIGVFFGTKNEAAELFIEESYPFRVGNRQDVHFTDEDYVKVVPLIKNAESRDLDWLGWFHSHPFKGGDHIYMSHTDVTYHYPAQTQNPNWTAIVINPHQIQDPTTVRGMRAYRLEWNNKMNCPQKKVIELEMEVINDPR</sequence>
<dbReference type="Pfam" id="PF01398">
    <property type="entry name" value="JAB"/>
    <property type="match status" value="1"/>
</dbReference>
<dbReference type="Proteomes" id="UP001208689">
    <property type="component" value="Chromosome"/>
</dbReference>
<accession>A0ABY6HS55</accession>
<reference evidence="2" key="1">
    <citation type="submission" date="2022-09" db="EMBL/GenBank/DDBJ databases">
        <title>Actin cytoskeleton and complex cell architecture in an #Asgard archaeon.</title>
        <authorList>
            <person name="Ponce Toledo R.I."/>
            <person name="Schleper C."/>
            <person name="Rodrigues Oliveira T."/>
            <person name="Wollweber F."/>
            <person name="Xu J."/>
            <person name="Rittmann S."/>
            <person name="Klingl A."/>
            <person name="Pilhofer M."/>
        </authorList>
    </citation>
    <scope>NUCLEOTIDE SEQUENCE</scope>
    <source>
        <strain evidence="2">B-35</strain>
    </source>
</reference>
<dbReference type="SUPFAM" id="SSF102712">
    <property type="entry name" value="JAB1/MPN domain"/>
    <property type="match status" value="1"/>
</dbReference>
<organism evidence="2 3">
    <name type="scientific">Candidatus Lokiarchaeum ossiferum</name>
    <dbReference type="NCBI Taxonomy" id="2951803"/>
    <lineage>
        <taxon>Archaea</taxon>
        <taxon>Promethearchaeati</taxon>
        <taxon>Promethearchaeota</taxon>
        <taxon>Promethearchaeia</taxon>
        <taxon>Promethearchaeales</taxon>
        <taxon>Promethearchaeaceae</taxon>
        <taxon>Candidatus Lokiarchaeum</taxon>
    </lineage>
</organism>
<name>A0ABY6HS55_9ARCH</name>
<evidence type="ECO:0000313" key="3">
    <source>
        <dbReference type="Proteomes" id="UP001208689"/>
    </source>
</evidence>
<keyword evidence="3" id="KW-1185">Reference proteome</keyword>
<dbReference type="InterPro" id="IPR000555">
    <property type="entry name" value="JAMM/MPN+_dom"/>
</dbReference>
<feature type="domain" description="JAB1/MPN/MOV34 metalloenzyme" evidence="1">
    <location>
        <begin position="8"/>
        <end position="147"/>
    </location>
</feature>
<protein>
    <recommendedName>
        <fullName evidence="1">JAB1/MPN/MOV34 metalloenzyme domain-containing protein</fullName>
    </recommendedName>
</protein>
<proteinExistence type="predicted"/>
<dbReference type="SMART" id="SM00232">
    <property type="entry name" value="JAB_MPN"/>
    <property type="match status" value="1"/>
</dbReference>
<gene>
    <name evidence="2" type="ORF">NEF87_001502</name>
</gene>
<evidence type="ECO:0000313" key="2">
    <source>
        <dbReference type="EMBL" id="UYP45217.1"/>
    </source>
</evidence>
<evidence type="ECO:0000259" key="1">
    <source>
        <dbReference type="SMART" id="SM00232"/>
    </source>
</evidence>
<dbReference type="EMBL" id="CP104013">
    <property type="protein sequence ID" value="UYP45217.1"/>
    <property type="molecule type" value="Genomic_DNA"/>
</dbReference>